<dbReference type="PANTHER" id="PTHR37806">
    <property type="entry name" value="LMO0724 PROTEIN"/>
    <property type="match status" value="1"/>
</dbReference>
<dbReference type="Gene3D" id="3.90.70.10">
    <property type="entry name" value="Cysteine proteinases"/>
    <property type="match status" value="1"/>
</dbReference>
<accession>A0A2N2E9V1</accession>
<dbReference type="PROSITE" id="PS50990">
    <property type="entry name" value="PEPTIDASE_C39"/>
    <property type="match status" value="1"/>
</dbReference>
<dbReference type="InterPro" id="IPR005074">
    <property type="entry name" value="Peptidase_C39"/>
</dbReference>
<dbReference type="PANTHER" id="PTHR37806:SF1">
    <property type="entry name" value="PEPTIDASE C39-LIKE DOMAIN-CONTAINING PROTEIN"/>
    <property type="match status" value="1"/>
</dbReference>
<dbReference type="GO" id="GO:0005524">
    <property type="term" value="F:ATP binding"/>
    <property type="evidence" value="ECO:0007669"/>
    <property type="project" value="InterPro"/>
</dbReference>
<comment type="caution">
    <text evidence="2">The sequence shown here is derived from an EMBL/GenBank/DDBJ whole genome shotgun (WGS) entry which is preliminary data.</text>
</comment>
<dbReference type="GO" id="GO:0008233">
    <property type="term" value="F:peptidase activity"/>
    <property type="evidence" value="ECO:0007669"/>
    <property type="project" value="InterPro"/>
</dbReference>
<evidence type="ECO:0000259" key="1">
    <source>
        <dbReference type="PROSITE" id="PS50990"/>
    </source>
</evidence>
<proteinExistence type="predicted"/>
<dbReference type="Pfam" id="PF03412">
    <property type="entry name" value="Peptidase_C39"/>
    <property type="match status" value="1"/>
</dbReference>
<dbReference type="AlphaFoldDB" id="A0A2N2E9V1"/>
<organism evidence="2 3">
    <name type="scientific">Candidatus Falkowbacteria bacterium HGW-Falkowbacteria-1</name>
    <dbReference type="NCBI Taxonomy" id="2013768"/>
    <lineage>
        <taxon>Bacteria</taxon>
        <taxon>Candidatus Falkowiibacteriota</taxon>
    </lineage>
</organism>
<dbReference type="EMBL" id="PHAI01000002">
    <property type="protein sequence ID" value="PKM91510.1"/>
    <property type="molecule type" value="Genomic_DNA"/>
</dbReference>
<evidence type="ECO:0000313" key="3">
    <source>
        <dbReference type="Proteomes" id="UP000233517"/>
    </source>
</evidence>
<feature type="domain" description="Peptidase C39" evidence="1">
    <location>
        <begin position="11"/>
        <end position="149"/>
    </location>
</feature>
<protein>
    <recommendedName>
        <fullName evidence="1">Peptidase C39 domain-containing protein</fullName>
    </recommendedName>
</protein>
<reference evidence="2 3" key="1">
    <citation type="journal article" date="2017" name="ISME J.">
        <title>Potential for microbial H2 and metal transformations associated with novel bacteria and archaea in deep terrestrial subsurface sediments.</title>
        <authorList>
            <person name="Hernsdorf A.W."/>
            <person name="Amano Y."/>
            <person name="Miyakawa K."/>
            <person name="Ise K."/>
            <person name="Suzuki Y."/>
            <person name="Anantharaman K."/>
            <person name="Probst A."/>
            <person name="Burstein D."/>
            <person name="Thomas B.C."/>
            <person name="Banfield J.F."/>
        </authorList>
    </citation>
    <scope>NUCLEOTIDE SEQUENCE [LARGE SCALE GENOMIC DNA]</scope>
    <source>
        <strain evidence="2">HGW-Falkowbacteria-1</strain>
    </source>
</reference>
<gene>
    <name evidence="2" type="ORF">CVU82_02860</name>
</gene>
<evidence type="ECO:0000313" key="2">
    <source>
        <dbReference type="EMBL" id="PKM91510.1"/>
    </source>
</evidence>
<dbReference type="GO" id="GO:0006508">
    <property type="term" value="P:proteolysis"/>
    <property type="evidence" value="ECO:0007669"/>
    <property type="project" value="InterPro"/>
</dbReference>
<name>A0A2N2E9V1_9BACT</name>
<sequence length="175" mass="20325">MKNIGLPQLRQTYGYDCGAKALQAVLAYYGIEVREEYIIKRTKTSEDGTSIEGIVETVSAYGLKSTSREMSIKDIKDYLNKKIPVILALQAWTKKEDVDWETDWDDGHYVVAAGYTRNKIIFEDPFSFVRTYLTCDELEKRWHDVGVDGKKYFHHGIAIFGEKKKFKRDRLIHMD</sequence>
<dbReference type="GO" id="GO:0016020">
    <property type="term" value="C:membrane"/>
    <property type="evidence" value="ECO:0007669"/>
    <property type="project" value="InterPro"/>
</dbReference>
<dbReference type="Proteomes" id="UP000233517">
    <property type="component" value="Unassembled WGS sequence"/>
</dbReference>